<name>A0A6C0FYG2_9BACL</name>
<accession>A0A6C0FYG2</accession>
<protein>
    <submittedName>
        <fullName evidence="1">Uncharacterized protein</fullName>
    </submittedName>
</protein>
<keyword evidence="2" id="KW-1185">Reference proteome</keyword>
<dbReference type="EMBL" id="CP048209">
    <property type="protein sequence ID" value="QHT59250.1"/>
    <property type="molecule type" value="Genomic_DNA"/>
</dbReference>
<reference evidence="1 2" key="1">
    <citation type="submission" date="2020-01" db="EMBL/GenBank/DDBJ databases">
        <title>Paenibacillus sp. nov., isolated from tomato rhizosphere.</title>
        <authorList>
            <person name="Weon H.-Y."/>
            <person name="Lee S.A."/>
        </authorList>
    </citation>
    <scope>NUCLEOTIDE SEQUENCE [LARGE SCALE GENOMIC DNA]</scope>
    <source>
        <strain evidence="1 2">12200R-189</strain>
    </source>
</reference>
<dbReference type="KEGG" id="plyc:GXP70_04205"/>
<dbReference type="Proteomes" id="UP000476064">
    <property type="component" value="Chromosome"/>
</dbReference>
<proteinExistence type="predicted"/>
<evidence type="ECO:0000313" key="1">
    <source>
        <dbReference type="EMBL" id="QHT59250.1"/>
    </source>
</evidence>
<evidence type="ECO:0000313" key="2">
    <source>
        <dbReference type="Proteomes" id="UP000476064"/>
    </source>
</evidence>
<organism evidence="1 2">
    <name type="scientific">Paenibacillus lycopersici</name>
    <dbReference type="NCBI Taxonomy" id="2704462"/>
    <lineage>
        <taxon>Bacteria</taxon>
        <taxon>Bacillati</taxon>
        <taxon>Bacillota</taxon>
        <taxon>Bacilli</taxon>
        <taxon>Bacillales</taxon>
        <taxon>Paenibacillaceae</taxon>
        <taxon>Paenibacillus</taxon>
    </lineage>
</organism>
<dbReference type="AlphaFoldDB" id="A0A6C0FYG2"/>
<gene>
    <name evidence="1" type="ORF">GXP70_04205</name>
</gene>
<sequence length="98" mass="10850">MNIGQALASTGVVRFNVNGRIISVNGIVIAGNVEVILRLNGRPIPQTLLNLPIQSRDVVGLEVFVRVLRGNEWGSDQLSGILENNFEELQRLEEEDQQ</sequence>